<evidence type="ECO:0000313" key="4">
    <source>
        <dbReference type="Proteomes" id="UP000273854"/>
    </source>
</evidence>
<gene>
    <name evidence="3" type="ORF">ALP40_03845</name>
</gene>
<dbReference type="AlphaFoldDB" id="A0A3M5NXF4"/>
<sequence length="169" mass="18697">MCRCRSWYKSRHPNTSTEQTCRLSVRRRTREQPAIPVKHRGAWLSLFAMLMIFVGPLISQSMPMDQHAGGSMPSSMSAPMDSASHEHAHHGSEHAKTADTGMSDHALWAKCGYCTLLFSCPALPHVPELLAANPPRPADFFTALTRHGHAQRAIFPNARSRAPPTLFTA</sequence>
<dbReference type="EMBL" id="RBTP01000076">
    <property type="protein sequence ID" value="RMT76941.1"/>
    <property type="molecule type" value="Genomic_DNA"/>
</dbReference>
<accession>A0A3M5NXF4</accession>
<evidence type="ECO:0008006" key="5">
    <source>
        <dbReference type="Google" id="ProtNLM"/>
    </source>
</evidence>
<keyword evidence="2" id="KW-0812">Transmembrane</keyword>
<reference evidence="3 4" key="1">
    <citation type="submission" date="2018-08" db="EMBL/GenBank/DDBJ databases">
        <title>Recombination of ecologically and evolutionarily significant loci maintains genetic cohesion in the Pseudomonas syringae species complex.</title>
        <authorList>
            <person name="Dillon M."/>
            <person name="Thakur S."/>
            <person name="Almeida R.N.D."/>
            <person name="Weir B.S."/>
            <person name="Guttman D.S."/>
        </authorList>
    </citation>
    <scope>NUCLEOTIDE SEQUENCE [LARGE SCALE GENOMIC DNA]</scope>
    <source>
        <strain evidence="3 4">ICMP 19473</strain>
    </source>
</reference>
<keyword evidence="2" id="KW-1133">Transmembrane helix</keyword>
<feature type="region of interest" description="Disordered" evidence="1">
    <location>
        <begin position="65"/>
        <end position="98"/>
    </location>
</feature>
<dbReference type="OrthoDB" id="6896047at2"/>
<organism evidence="3 4">
    <name type="scientific">Pseudomonas viridiflava</name>
    <name type="common">Phytomonas viridiflava</name>
    <dbReference type="NCBI Taxonomy" id="33069"/>
    <lineage>
        <taxon>Bacteria</taxon>
        <taxon>Pseudomonadati</taxon>
        <taxon>Pseudomonadota</taxon>
        <taxon>Gammaproteobacteria</taxon>
        <taxon>Pseudomonadales</taxon>
        <taxon>Pseudomonadaceae</taxon>
        <taxon>Pseudomonas</taxon>
    </lineage>
</organism>
<name>A0A3M5NXF4_PSEVI</name>
<feature type="transmembrane region" description="Helical" evidence="2">
    <location>
        <begin position="41"/>
        <end position="58"/>
    </location>
</feature>
<feature type="compositionally biased region" description="Low complexity" evidence="1">
    <location>
        <begin position="68"/>
        <end position="82"/>
    </location>
</feature>
<protein>
    <recommendedName>
        <fullName evidence="5">Multicopper oxidase</fullName>
    </recommendedName>
</protein>
<evidence type="ECO:0000256" key="1">
    <source>
        <dbReference type="SAM" id="MobiDB-lite"/>
    </source>
</evidence>
<evidence type="ECO:0000256" key="2">
    <source>
        <dbReference type="SAM" id="Phobius"/>
    </source>
</evidence>
<keyword evidence="2" id="KW-0472">Membrane</keyword>
<comment type="caution">
    <text evidence="3">The sequence shown here is derived from an EMBL/GenBank/DDBJ whole genome shotgun (WGS) entry which is preliminary data.</text>
</comment>
<evidence type="ECO:0000313" key="3">
    <source>
        <dbReference type="EMBL" id="RMT76941.1"/>
    </source>
</evidence>
<dbReference type="InterPro" id="IPR021333">
    <property type="entry name" value="DUF2946"/>
</dbReference>
<dbReference type="Pfam" id="PF11162">
    <property type="entry name" value="DUF2946"/>
    <property type="match status" value="1"/>
</dbReference>
<proteinExistence type="predicted"/>
<dbReference type="Proteomes" id="UP000273854">
    <property type="component" value="Unassembled WGS sequence"/>
</dbReference>
<feature type="compositionally biased region" description="Basic and acidic residues" evidence="1">
    <location>
        <begin position="83"/>
        <end position="97"/>
    </location>
</feature>